<evidence type="ECO:0000256" key="1">
    <source>
        <dbReference type="ARBA" id="ARBA00022729"/>
    </source>
</evidence>
<feature type="signal peptide" evidence="2">
    <location>
        <begin position="1"/>
        <end position="25"/>
    </location>
</feature>
<evidence type="ECO:0000256" key="2">
    <source>
        <dbReference type="SAM" id="SignalP"/>
    </source>
</evidence>
<dbReference type="GO" id="GO:0030288">
    <property type="term" value="C:outer membrane-bounded periplasmic space"/>
    <property type="evidence" value="ECO:0007669"/>
    <property type="project" value="TreeGrafter"/>
</dbReference>
<dbReference type="SUPFAM" id="SSF53850">
    <property type="entry name" value="Periplasmic binding protein-like II"/>
    <property type="match status" value="1"/>
</dbReference>
<dbReference type="KEGG" id="tvd:SG34_014845"/>
<dbReference type="EMBL" id="CP059733">
    <property type="protein sequence ID" value="WDE08056.1"/>
    <property type="molecule type" value="Genomic_DNA"/>
</dbReference>
<name>A0AAF0CCF2_9GAMM</name>
<dbReference type="Pfam" id="PF13343">
    <property type="entry name" value="SBP_bac_6"/>
    <property type="match status" value="1"/>
</dbReference>
<evidence type="ECO:0000313" key="4">
    <source>
        <dbReference type="Proteomes" id="UP000032352"/>
    </source>
</evidence>
<dbReference type="PIRSF" id="PIRSF002825">
    <property type="entry name" value="CfbpA"/>
    <property type="match status" value="1"/>
</dbReference>
<dbReference type="AlphaFoldDB" id="A0AAF0CCF2"/>
<dbReference type="GO" id="GO:0015888">
    <property type="term" value="P:thiamine transport"/>
    <property type="evidence" value="ECO:0007669"/>
    <property type="project" value="TreeGrafter"/>
</dbReference>
<proteinExistence type="predicted"/>
<dbReference type="GO" id="GO:0030975">
    <property type="term" value="F:thiamine binding"/>
    <property type="evidence" value="ECO:0007669"/>
    <property type="project" value="TreeGrafter"/>
</dbReference>
<dbReference type="RefSeq" id="WP_053046937.1">
    <property type="nucleotide sequence ID" value="NZ_CP059733.1"/>
</dbReference>
<reference evidence="3 4" key="2">
    <citation type="journal article" date="2022" name="Mar. Drugs">
        <title>Bioassay-Guided Fractionation Leads to the Detection of Cholic Acid Generated by the Rare Thalassomonas sp.</title>
        <authorList>
            <person name="Pheiffer F."/>
            <person name="Schneider Y.K."/>
            <person name="Hansen E.H."/>
            <person name="Andersen J.H."/>
            <person name="Isaksson J."/>
            <person name="Busche T."/>
            <person name="R C."/>
            <person name="Kalinowski J."/>
            <person name="Zyl L.V."/>
            <person name="Trindade M."/>
        </authorList>
    </citation>
    <scope>NUCLEOTIDE SEQUENCE [LARGE SCALE GENOMIC DNA]</scope>
    <source>
        <strain evidence="3 4">XOM25</strain>
    </source>
</reference>
<gene>
    <name evidence="3" type="ORF">SG34_014845</name>
</gene>
<protein>
    <submittedName>
        <fullName evidence="3">Extracellular solute-binding protein</fullName>
    </submittedName>
</protein>
<evidence type="ECO:0000313" key="3">
    <source>
        <dbReference type="EMBL" id="WDE08056.1"/>
    </source>
</evidence>
<dbReference type="GO" id="GO:0030976">
    <property type="term" value="F:thiamine pyrophosphate binding"/>
    <property type="evidence" value="ECO:0007669"/>
    <property type="project" value="TreeGrafter"/>
</dbReference>
<sequence>MKFSFPCFITLTVVLGFMLPAKSLAGTSEPVIVYAVTDGIARELAHAFSKKAGVRVEIINTGGSGQTLRKIEAEAYMPLGDVWFGGSLGAHAQGSYQGLIQAYRPRDFEQLTAKFSDPLGDNRVTGIYTGILGFVIRTDLLAEKKLPIPTGWQDLLKEEYRGLIHMKSPLTSGTAYTTLLTLISLMGEDQAFSYLAKLHKNIRQYTTYRGAVTITFIHEAVGHKQQQIVIPAEGTGYEIGGLSLIKNGPTPDGAKAFIDYVISLEGQLIAAQSQENFQFSSHSQVPPRKEIARYQTSRLQEIDFQWAGRHRERLVQRWQREIQGLQVTHPAQ</sequence>
<organism evidence="3 4">
    <name type="scientific">Thalassomonas viridans</name>
    <dbReference type="NCBI Taxonomy" id="137584"/>
    <lineage>
        <taxon>Bacteria</taxon>
        <taxon>Pseudomonadati</taxon>
        <taxon>Pseudomonadota</taxon>
        <taxon>Gammaproteobacteria</taxon>
        <taxon>Alteromonadales</taxon>
        <taxon>Colwelliaceae</taxon>
        <taxon>Thalassomonas</taxon>
    </lineage>
</organism>
<accession>A0AAF0CCF2</accession>
<dbReference type="Gene3D" id="3.40.190.10">
    <property type="entry name" value="Periplasmic binding protein-like II"/>
    <property type="match status" value="2"/>
</dbReference>
<reference evidence="3 4" key="1">
    <citation type="journal article" date="2015" name="Genome Announc.">
        <title>Draft Genome Sequences of Marine Isolates of Thalassomonas viridans and Thalassomonas actiniarum.</title>
        <authorList>
            <person name="Olonade I."/>
            <person name="van Zyl L.J."/>
            <person name="Trindade M."/>
        </authorList>
    </citation>
    <scope>NUCLEOTIDE SEQUENCE [LARGE SCALE GENOMIC DNA]</scope>
    <source>
        <strain evidence="3 4">XOM25</strain>
    </source>
</reference>
<dbReference type="PANTHER" id="PTHR30006:SF2">
    <property type="entry name" value="ABC TRANSPORTER SUBSTRATE-BINDING PROTEIN"/>
    <property type="match status" value="1"/>
</dbReference>
<dbReference type="PANTHER" id="PTHR30006">
    <property type="entry name" value="THIAMINE-BINDING PERIPLASMIC PROTEIN-RELATED"/>
    <property type="match status" value="1"/>
</dbReference>
<feature type="chain" id="PRO_5042283137" evidence="2">
    <location>
        <begin position="26"/>
        <end position="332"/>
    </location>
</feature>
<keyword evidence="1 2" id="KW-0732">Signal</keyword>
<keyword evidence="4" id="KW-1185">Reference proteome</keyword>
<dbReference type="InterPro" id="IPR026045">
    <property type="entry name" value="Ferric-bd"/>
</dbReference>
<dbReference type="Proteomes" id="UP000032352">
    <property type="component" value="Chromosome"/>
</dbReference>